<feature type="region of interest" description="Disordered" evidence="1">
    <location>
        <begin position="19"/>
        <end position="79"/>
    </location>
</feature>
<organism evidence="2 3">
    <name type="scientific">Caerostris darwini</name>
    <dbReference type="NCBI Taxonomy" id="1538125"/>
    <lineage>
        <taxon>Eukaryota</taxon>
        <taxon>Metazoa</taxon>
        <taxon>Ecdysozoa</taxon>
        <taxon>Arthropoda</taxon>
        <taxon>Chelicerata</taxon>
        <taxon>Arachnida</taxon>
        <taxon>Araneae</taxon>
        <taxon>Araneomorphae</taxon>
        <taxon>Entelegynae</taxon>
        <taxon>Araneoidea</taxon>
        <taxon>Araneidae</taxon>
        <taxon>Caerostris</taxon>
    </lineage>
</organism>
<gene>
    <name evidence="2" type="ORF">CDAR_211941</name>
</gene>
<dbReference type="AlphaFoldDB" id="A0AAV4PGI1"/>
<evidence type="ECO:0000313" key="2">
    <source>
        <dbReference type="EMBL" id="GIX94811.1"/>
    </source>
</evidence>
<accession>A0AAV4PGI1</accession>
<evidence type="ECO:0000313" key="3">
    <source>
        <dbReference type="Proteomes" id="UP001054837"/>
    </source>
</evidence>
<feature type="compositionally biased region" description="Basic and acidic residues" evidence="1">
    <location>
        <begin position="68"/>
        <end position="79"/>
    </location>
</feature>
<sequence length="79" mass="8976">MLTSTFLFNKYGTLQRTWGWSTHRPPPGVTRKVRRPSVRSTETDPGALLHSPPFNQFSSLKGSGKSFDTPRRIRSSENK</sequence>
<dbReference type="EMBL" id="BPLQ01002657">
    <property type="protein sequence ID" value="GIX94811.1"/>
    <property type="molecule type" value="Genomic_DNA"/>
</dbReference>
<keyword evidence="3" id="KW-1185">Reference proteome</keyword>
<dbReference type="Proteomes" id="UP001054837">
    <property type="component" value="Unassembled WGS sequence"/>
</dbReference>
<comment type="caution">
    <text evidence="2">The sequence shown here is derived from an EMBL/GenBank/DDBJ whole genome shotgun (WGS) entry which is preliminary data.</text>
</comment>
<proteinExistence type="predicted"/>
<reference evidence="2 3" key="1">
    <citation type="submission" date="2021-06" db="EMBL/GenBank/DDBJ databases">
        <title>Caerostris darwini draft genome.</title>
        <authorList>
            <person name="Kono N."/>
            <person name="Arakawa K."/>
        </authorList>
    </citation>
    <scope>NUCLEOTIDE SEQUENCE [LARGE SCALE GENOMIC DNA]</scope>
</reference>
<evidence type="ECO:0008006" key="4">
    <source>
        <dbReference type="Google" id="ProtNLM"/>
    </source>
</evidence>
<evidence type="ECO:0000256" key="1">
    <source>
        <dbReference type="SAM" id="MobiDB-lite"/>
    </source>
</evidence>
<name>A0AAV4PGI1_9ARAC</name>
<protein>
    <recommendedName>
        <fullName evidence="4">Ycf15</fullName>
    </recommendedName>
</protein>